<evidence type="ECO:0000313" key="2">
    <source>
        <dbReference type="Proteomes" id="UP000034536"/>
    </source>
</evidence>
<comment type="caution">
    <text evidence="1">The sequence shown here is derived from an EMBL/GenBank/DDBJ whole genome shotgun (WGS) entry which is preliminary data.</text>
</comment>
<sequence>MKLRGLVVVAYSPLTFSPSSHKVYQVYQEMKFTRFEDIIAWKKSEELAILVYKLFKDCRDYGFKDQIQRACISVSNNIAEGYERMSNREFRNFLSIAKGSAGEVRSMLSIAHKLGYIDLNSFQNLNFLAIEISKILSGLIKTL</sequence>
<keyword evidence="1" id="KW-0687">Ribonucleoprotein</keyword>
<dbReference type="GO" id="GO:0005840">
    <property type="term" value="C:ribosome"/>
    <property type="evidence" value="ECO:0007669"/>
    <property type="project" value="UniProtKB-KW"/>
</dbReference>
<dbReference type="Pfam" id="PF05635">
    <property type="entry name" value="23S_rRNA_IVP"/>
    <property type="match status" value="1"/>
</dbReference>
<keyword evidence="1" id="KW-0689">Ribosomal protein</keyword>
<accession>A0A0G0FHD0</accession>
<evidence type="ECO:0000313" key="1">
    <source>
        <dbReference type="EMBL" id="KKP86900.1"/>
    </source>
</evidence>
<dbReference type="NCBIfam" id="TIGR02436">
    <property type="entry name" value="four helix bundle protein"/>
    <property type="match status" value="1"/>
</dbReference>
<organism evidence="1 2">
    <name type="scientific">Candidatus Roizmanbacteria bacterium GW2011_GWA2_35_8</name>
    <dbReference type="NCBI Taxonomy" id="1618479"/>
    <lineage>
        <taxon>Bacteria</taxon>
        <taxon>Candidatus Roizmaniibacteriota</taxon>
    </lineage>
</organism>
<dbReference type="EMBL" id="LBQX01000011">
    <property type="protein sequence ID" value="KKP86900.1"/>
    <property type="molecule type" value="Genomic_DNA"/>
</dbReference>
<dbReference type="PANTHER" id="PTHR38471">
    <property type="entry name" value="FOUR HELIX BUNDLE PROTEIN"/>
    <property type="match status" value="1"/>
</dbReference>
<dbReference type="SUPFAM" id="SSF158446">
    <property type="entry name" value="IVS-encoded protein-like"/>
    <property type="match status" value="1"/>
</dbReference>
<proteinExistence type="predicted"/>
<name>A0A0G0FHD0_9BACT</name>
<dbReference type="InterPro" id="IPR012657">
    <property type="entry name" value="23S_rRNA-intervening_sequence"/>
</dbReference>
<dbReference type="InterPro" id="IPR036583">
    <property type="entry name" value="23S_rRNA_IVS_sf"/>
</dbReference>
<dbReference type="Proteomes" id="UP000034536">
    <property type="component" value="Unassembled WGS sequence"/>
</dbReference>
<dbReference type="PANTHER" id="PTHR38471:SF2">
    <property type="entry name" value="FOUR HELIX BUNDLE PROTEIN"/>
    <property type="match status" value="1"/>
</dbReference>
<gene>
    <name evidence="1" type="ORF">UR89_C0011G0003</name>
</gene>
<protein>
    <submittedName>
        <fullName evidence="1">S23 ribosomal protein</fullName>
    </submittedName>
</protein>
<reference evidence="1 2" key="1">
    <citation type="journal article" date="2015" name="Nature">
        <title>rRNA introns, odd ribosomes, and small enigmatic genomes across a large radiation of phyla.</title>
        <authorList>
            <person name="Brown C.T."/>
            <person name="Hug L.A."/>
            <person name="Thomas B.C."/>
            <person name="Sharon I."/>
            <person name="Castelle C.J."/>
            <person name="Singh A."/>
            <person name="Wilkins M.J."/>
            <person name="Williams K.H."/>
            <person name="Banfield J.F."/>
        </authorList>
    </citation>
    <scope>NUCLEOTIDE SEQUENCE [LARGE SCALE GENOMIC DNA]</scope>
</reference>
<dbReference type="Gene3D" id="1.20.1440.60">
    <property type="entry name" value="23S rRNA-intervening sequence"/>
    <property type="match status" value="1"/>
</dbReference>
<dbReference type="CDD" id="cd16377">
    <property type="entry name" value="23S_rRNA_IVP_like"/>
    <property type="match status" value="1"/>
</dbReference>
<dbReference type="AlphaFoldDB" id="A0A0G0FHD0"/>